<evidence type="ECO:0000256" key="1">
    <source>
        <dbReference type="ARBA" id="ARBA00004651"/>
    </source>
</evidence>
<evidence type="ECO:0000256" key="6">
    <source>
        <dbReference type="ARBA" id="ARBA00023136"/>
    </source>
</evidence>
<dbReference type="Pfam" id="PF07681">
    <property type="entry name" value="DoxX"/>
    <property type="match status" value="1"/>
</dbReference>
<proteinExistence type="inferred from homology"/>
<comment type="subcellular location">
    <subcellularLocation>
        <location evidence="1">Cell membrane</location>
        <topology evidence="1">Multi-pass membrane protein</topology>
    </subcellularLocation>
</comment>
<evidence type="ECO:0000313" key="9">
    <source>
        <dbReference type="Proteomes" id="UP000179258"/>
    </source>
</evidence>
<name>A0A1G2R5U9_9BACT</name>
<evidence type="ECO:0008006" key="10">
    <source>
        <dbReference type="Google" id="ProtNLM"/>
    </source>
</evidence>
<evidence type="ECO:0000256" key="7">
    <source>
        <dbReference type="SAM" id="Phobius"/>
    </source>
</evidence>
<dbReference type="InterPro" id="IPR032808">
    <property type="entry name" value="DoxX"/>
</dbReference>
<keyword evidence="3" id="KW-1003">Cell membrane</keyword>
<evidence type="ECO:0000256" key="3">
    <source>
        <dbReference type="ARBA" id="ARBA00022475"/>
    </source>
</evidence>
<dbReference type="EMBL" id="MHTX01000020">
    <property type="protein sequence ID" value="OHA68235.1"/>
    <property type="molecule type" value="Genomic_DNA"/>
</dbReference>
<evidence type="ECO:0000256" key="4">
    <source>
        <dbReference type="ARBA" id="ARBA00022692"/>
    </source>
</evidence>
<comment type="similarity">
    <text evidence="2">Belongs to the DoxX family.</text>
</comment>
<evidence type="ECO:0000313" key="8">
    <source>
        <dbReference type="EMBL" id="OHA68235.1"/>
    </source>
</evidence>
<protein>
    <recommendedName>
        <fullName evidence="10">DoxX subfamily</fullName>
    </recommendedName>
</protein>
<feature type="transmembrane region" description="Helical" evidence="7">
    <location>
        <begin position="6"/>
        <end position="24"/>
    </location>
</feature>
<keyword evidence="5 7" id="KW-1133">Transmembrane helix</keyword>
<accession>A0A1G2R5U9</accession>
<dbReference type="PANTHER" id="PTHR33452:SF1">
    <property type="entry name" value="INNER MEMBRANE PROTEIN YPHA-RELATED"/>
    <property type="match status" value="1"/>
</dbReference>
<keyword evidence="4 7" id="KW-0812">Transmembrane</keyword>
<organism evidence="8 9">
    <name type="scientific">Candidatus Wildermuthbacteria bacterium RIFCSPHIGHO2_02_FULL_47_17</name>
    <dbReference type="NCBI Taxonomy" id="1802452"/>
    <lineage>
        <taxon>Bacteria</taxon>
        <taxon>Candidatus Wildermuthiibacteriota</taxon>
    </lineage>
</organism>
<gene>
    <name evidence="8" type="ORF">A3D59_03310</name>
</gene>
<sequence>MQTQKISLFVLRLAMGWMFFYAGVTKIIDPSFSAAGYMKGAKTFSAFYQWLVQPGILPLVNFINEWGLTLLGISLILGIGVRLSSILGATLMLMYYFPILQFPYPNAHSYIVDEHIIYASALLFFAATRAGRTYGLEEWCSKLPICSKFPKLRNWLG</sequence>
<evidence type="ECO:0000256" key="2">
    <source>
        <dbReference type="ARBA" id="ARBA00006679"/>
    </source>
</evidence>
<dbReference type="PANTHER" id="PTHR33452">
    <property type="entry name" value="OXIDOREDUCTASE CATD-RELATED"/>
    <property type="match status" value="1"/>
</dbReference>
<feature type="transmembrane region" description="Helical" evidence="7">
    <location>
        <begin position="45"/>
        <end position="64"/>
    </location>
</feature>
<evidence type="ECO:0000256" key="5">
    <source>
        <dbReference type="ARBA" id="ARBA00022989"/>
    </source>
</evidence>
<comment type="caution">
    <text evidence="8">The sequence shown here is derived from an EMBL/GenBank/DDBJ whole genome shotgun (WGS) entry which is preliminary data.</text>
</comment>
<dbReference type="InterPro" id="IPR051907">
    <property type="entry name" value="DoxX-like_oxidoreductase"/>
</dbReference>
<dbReference type="GO" id="GO:0005886">
    <property type="term" value="C:plasma membrane"/>
    <property type="evidence" value="ECO:0007669"/>
    <property type="project" value="UniProtKB-SubCell"/>
</dbReference>
<dbReference type="AlphaFoldDB" id="A0A1G2R5U9"/>
<keyword evidence="6 7" id="KW-0472">Membrane</keyword>
<feature type="transmembrane region" description="Helical" evidence="7">
    <location>
        <begin position="70"/>
        <end position="97"/>
    </location>
</feature>
<dbReference type="Proteomes" id="UP000179258">
    <property type="component" value="Unassembled WGS sequence"/>
</dbReference>
<reference evidence="8 9" key="1">
    <citation type="journal article" date="2016" name="Nat. Commun.">
        <title>Thousands of microbial genomes shed light on interconnected biogeochemical processes in an aquifer system.</title>
        <authorList>
            <person name="Anantharaman K."/>
            <person name="Brown C.T."/>
            <person name="Hug L.A."/>
            <person name="Sharon I."/>
            <person name="Castelle C.J."/>
            <person name="Probst A.J."/>
            <person name="Thomas B.C."/>
            <person name="Singh A."/>
            <person name="Wilkins M.J."/>
            <person name="Karaoz U."/>
            <person name="Brodie E.L."/>
            <person name="Williams K.H."/>
            <person name="Hubbard S.S."/>
            <person name="Banfield J.F."/>
        </authorList>
    </citation>
    <scope>NUCLEOTIDE SEQUENCE [LARGE SCALE GENOMIC DNA]</scope>
</reference>